<comment type="catalytic activity">
    <reaction evidence="5">
        <text>[phosphatase 2A protein]-C-terminal L-leucine methyl ester + H2O = [phosphatase 2A protein]-C-terminal L-leucine + methanol + H(+)</text>
        <dbReference type="Rhea" id="RHEA:48548"/>
        <dbReference type="Rhea" id="RHEA-COMP:12134"/>
        <dbReference type="Rhea" id="RHEA-COMP:12135"/>
        <dbReference type="ChEBI" id="CHEBI:15377"/>
        <dbReference type="ChEBI" id="CHEBI:15378"/>
        <dbReference type="ChEBI" id="CHEBI:17790"/>
        <dbReference type="ChEBI" id="CHEBI:90516"/>
        <dbReference type="ChEBI" id="CHEBI:90517"/>
        <dbReference type="EC" id="3.1.1.89"/>
    </reaction>
</comment>
<dbReference type="InterPro" id="IPR016812">
    <property type="entry name" value="PPase_methylesterase_euk"/>
</dbReference>
<organism evidence="10 11">
    <name type="scientific">Ambispora leptoticha</name>
    <dbReference type="NCBI Taxonomy" id="144679"/>
    <lineage>
        <taxon>Eukaryota</taxon>
        <taxon>Fungi</taxon>
        <taxon>Fungi incertae sedis</taxon>
        <taxon>Mucoromycota</taxon>
        <taxon>Glomeromycotina</taxon>
        <taxon>Glomeromycetes</taxon>
        <taxon>Archaeosporales</taxon>
        <taxon>Ambisporaceae</taxon>
        <taxon>Ambispora</taxon>
    </lineage>
</organism>
<evidence type="ECO:0000259" key="9">
    <source>
        <dbReference type="Pfam" id="PF12697"/>
    </source>
</evidence>
<accession>A0A9N8Z3K8</accession>
<comment type="function">
    <text evidence="6">Demethylates proteins that have been reversibly carboxymethylated.</text>
</comment>
<evidence type="ECO:0000256" key="2">
    <source>
        <dbReference type="ARBA" id="ARBA00020672"/>
    </source>
</evidence>
<comment type="caution">
    <text evidence="10">The sequence shown here is derived from an EMBL/GenBank/DDBJ whole genome shotgun (WGS) entry which is preliminary data.</text>
</comment>
<dbReference type="GO" id="GO:0051723">
    <property type="term" value="F:protein methylesterase activity"/>
    <property type="evidence" value="ECO:0007669"/>
    <property type="project" value="UniProtKB-EC"/>
</dbReference>
<name>A0A9N8Z3K8_9GLOM</name>
<sequence length="325" mass="36358">MSSLEKGLFKNKNALPPRLPREDDYEEVIEEEDTFETNSIAKKVYEAPATKDNTGPIFVLHHGAGYSGLSFALCASNIRREMGGTASILAYDCRFTRTSDDTNLSLDRLAEDLVNVLNLVYSKEELKKHDIFLIGHSMGGCVVAHAASKHLLPSVTCVAVLDVVEGSAMEALSGMHDYLRKRPNEFQSVEHAIEWNVKSGTIHNLASARISVPSLVIEEIDQSGGKKYVWRTKLEATQQYWEEWFKGMSDKFLSANAAKLLILAGTDRLDKTLTIAQMQGKYQLHVMPEVGHMVQEDAPDRTATVLVDFFKRNERLILPVKKMTL</sequence>
<evidence type="ECO:0000256" key="7">
    <source>
        <dbReference type="PIRSR" id="PIRSR022950-1"/>
    </source>
</evidence>
<dbReference type="PIRSF" id="PIRSF022950">
    <property type="entry name" value="PPase_methylesterase_euk"/>
    <property type="match status" value="1"/>
</dbReference>
<reference evidence="10" key="1">
    <citation type="submission" date="2021-06" db="EMBL/GenBank/DDBJ databases">
        <authorList>
            <person name="Kallberg Y."/>
            <person name="Tangrot J."/>
            <person name="Rosling A."/>
        </authorList>
    </citation>
    <scope>NUCLEOTIDE SEQUENCE</scope>
    <source>
        <strain evidence="10">FL130A</strain>
    </source>
</reference>
<dbReference type="EMBL" id="CAJVPS010000194">
    <property type="protein sequence ID" value="CAG8463455.1"/>
    <property type="molecule type" value="Genomic_DNA"/>
</dbReference>
<feature type="active site" evidence="7">
    <location>
        <position position="162"/>
    </location>
</feature>
<dbReference type="Pfam" id="PF12697">
    <property type="entry name" value="Abhydrolase_6"/>
    <property type="match status" value="1"/>
</dbReference>
<dbReference type="InterPro" id="IPR000073">
    <property type="entry name" value="AB_hydrolase_1"/>
</dbReference>
<evidence type="ECO:0000256" key="1">
    <source>
        <dbReference type="ARBA" id="ARBA00008645"/>
    </source>
</evidence>
<feature type="region of interest" description="Disordered" evidence="8">
    <location>
        <begin position="1"/>
        <end position="23"/>
    </location>
</feature>
<dbReference type="InterPro" id="IPR029058">
    <property type="entry name" value="AB_hydrolase_fold"/>
</dbReference>
<gene>
    <name evidence="10" type="ORF">ALEPTO_LOCUS1658</name>
</gene>
<feature type="active site" evidence="7">
    <location>
        <position position="137"/>
    </location>
</feature>
<evidence type="ECO:0000256" key="3">
    <source>
        <dbReference type="ARBA" id="ARBA00022487"/>
    </source>
</evidence>
<evidence type="ECO:0000256" key="6">
    <source>
        <dbReference type="PIRNR" id="PIRNR022950"/>
    </source>
</evidence>
<protein>
    <recommendedName>
        <fullName evidence="2 6">Protein phosphatase methylesterase 1</fullName>
        <shortName evidence="6">PME-1</shortName>
        <ecNumber evidence="6">3.1.1.-</ecNumber>
    </recommendedName>
</protein>
<dbReference type="SUPFAM" id="SSF53474">
    <property type="entry name" value="alpha/beta-Hydrolases"/>
    <property type="match status" value="1"/>
</dbReference>
<evidence type="ECO:0000256" key="5">
    <source>
        <dbReference type="ARBA" id="ARBA00049203"/>
    </source>
</evidence>
<feature type="active site" evidence="7">
    <location>
        <position position="292"/>
    </location>
</feature>
<evidence type="ECO:0000313" key="11">
    <source>
        <dbReference type="Proteomes" id="UP000789508"/>
    </source>
</evidence>
<evidence type="ECO:0000313" key="10">
    <source>
        <dbReference type="EMBL" id="CAG8463455.1"/>
    </source>
</evidence>
<dbReference type="AlphaFoldDB" id="A0A9N8Z3K8"/>
<dbReference type="OrthoDB" id="194865at2759"/>
<keyword evidence="11" id="KW-1185">Reference proteome</keyword>
<dbReference type="Proteomes" id="UP000789508">
    <property type="component" value="Unassembled WGS sequence"/>
</dbReference>
<keyword evidence="3 6" id="KW-0719">Serine esterase</keyword>
<dbReference type="Gene3D" id="3.40.50.1820">
    <property type="entry name" value="alpha/beta hydrolase"/>
    <property type="match status" value="1"/>
</dbReference>
<comment type="similarity">
    <text evidence="1 6">Belongs to the AB hydrolase superfamily.</text>
</comment>
<dbReference type="PANTHER" id="PTHR14189:SF0">
    <property type="entry name" value="PROTEIN PHOSPHATASE METHYLESTERASE 1"/>
    <property type="match status" value="1"/>
</dbReference>
<dbReference type="EC" id="3.1.1.-" evidence="6"/>
<dbReference type="PANTHER" id="PTHR14189">
    <property type="entry name" value="PROTEIN PHOSPHATASE METHYLESTERASE-1 RELATED"/>
    <property type="match status" value="1"/>
</dbReference>
<feature type="domain" description="AB hydrolase-1" evidence="9">
    <location>
        <begin position="58"/>
        <end position="303"/>
    </location>
</feature>
<evidence type="ECO:0000256" key="8">
    <source>
        <dbReference type="SAM" id="MobiDB-lite"/>
    </source>
</evidence>
<proteinExistence type="inferred from homology"/>
<evidence type="ECO:0000256" key="4">
    <source>
        <dbReference type="ARBA" id="ARBA00022801"/>
    </source>
</evidence>
<keyword evidence="4 6" id="KW-0378">Hydrolase</keyword>